<sequence length="37" mass="4602">MLHFKFQVQNENPFRIHSPIVFCSLYPISFFDFYIFE</sequence>
<dbReference type="AlphaFoldDB" id="A0ABC9SG76"/>
<accession>A0ABC9SG76</accession>
<feature type="transmembrane region" description="Helical" evidence="1">
    <location>
        <begin position="16"/>
        <end position="36"/>
    </location>
</feature>
<evidence type="ECO:0000313" key="2">
    <source>
        <dbReference type="EMBL" id="EMN16635.1"/>
    </source>
</evidence>
<proteinExistence type="predicted"/>
<reference evidence="2 3" key="1">
    <citation type="submission" date="2013-01" db="EMBL/GenBank/DDBJ databases">
        <authorList>
            <person name="Harkins D.M."/>
            <person name="Durkin A.S."/>
            <person name="Brinkac L.M."/>
            <person name="Haft D.H."/>
            <person name="Selengut J.D."/>
            <person name="Sanka R."/>
            <person name="DePew J."/>
            <person name="Purushe J."/>
            <person name="Hartskeerl R.A."/>
            <person name="Ahmed A."/>
            <person name="van der Linden H."/>
            <person name="Goris M.G.A."/>
            <person name="Vinetz J.M."/>
            <person name="Sutton G.G."/>
            <person name="Nierman W.C."/>
            <person name="Fouts D.E."/>
        </authorList>
    </citation>
    <scope>NUCLEOTIDE SEQUENCE [LARGE SCALE GENOMIC DNA]</scope>
    <source>
        <strain evidence="2 3">Brem 328</strain>
    </source>
</reference>
<keyword evidence="1" id="KW-0812">Transmembrane</keyword>
<dbReference type="EMBL" id="AHMS02000033">
    <property type="protein sequence ID" value="EMN16635.1"/>
    <property type="molecule type" value="Genomic_DNA"/>
</dbReference>
<dbReference type="Proteomes" id="UP000012166">
    <property type="component" value="Unassembled WGS sequence"/>
</dbReference>
<evidence type="ECO:0000313" key="3">
    <source>
        <dbReference type="Proteomes" id="UP000012166"/>
    </source>
</evidence>
<keyword evidence="1" id="KW-0472">Membrane</keyword>
<name>A0ABC9SG76_LEPBO</name>
<protein>
    <submittedName>
        <fullName evidence="2">Uncharacterized protein</fullName>
    </submittedName>
</protein>
<gene>
    <name evidence="2" type="ORF">LEP1GSC056_3786</name>
</gene>
<keyword evidence="1" id="KW-1133">Transmembrane helix</keyword>
<evidence type="ECO:0000256" key="1">
    <source>
        <dbReference type="SAM" id="Phobius"/>
    </source>
</evidence>
<comment type="caution">
    <text evidence="2">The sequence shown here is derived from an EMBL/GenBank/DDBJ whole genome shotgun (WGS) entry which is preliminary data.</text>
</comment>
<organism evidence="2 3">
    <name type="scientific">Leptospira borgpetersenii str. Brem 328</name>
    <dbReference type="NCBI Taxonomy" id="1049780"/>
    <lineage>
        <taxon>Bacteria</taxon>
        <taxon>Pseudomonadati</taxon>
        <taxon>Spirochaetota</taxon>
        <taxon>Spirochaetia</taxon>
        <taxon>Leptospirales</taxon>
        <taxon>Leptospiraceae</taxon>
        <taxon>Leptospira</taxon>
    </lineage>
</organism>